<dbReference type="CDD" id="cd17092">
    <property type="entry name" value="FERM1_F1_Myosin-VII"/>
    <property type="match status" value="1"/>
</dbReference>
<proteinExistence type="inferred from homology"/>
<keyword evidence="4" id="KW-0677">Repeat</keyword>
<evidence type="ECO:0000313" key="10">
    <source>
        <dbReference type="Proteomes" id="UP001152803"/>
    </source>
</evidence>
<dbReference type="InterPro" id="IPR019748">
    <property type="entry name" value="FERM_central"/>
</dbReference>
<comment type="subcellular location">
    <subcellularLocation>
        <location evidence="1">Cytoplasm</location>
    </subcellularLocation>
</comment>
<evidence type="ECO:0000256" key="1">
    <source>
        <dbReference type="ARBA" id="ARBA00004496"/>
    </source>
</evidence>
<dbReference type="EMBL" id="JAFJMO010000004">
    <property type="protein sequence ID" value="KAJ8279441.1"/>
    <property type="molecule type" value="Genomic_DNA"/>
</dbReference>
<evidence type="ECO:0000259" key="7">
    <source>
        <dbReference type="PROSITE" id="PS50057"/>
    </source>
</evidence>
<keyword evidence="5" id="KW-0009">Actin-binding</keyword>
<dbReference type="SMART" id="SM00295">
    <property type="entry name" value="B41"/>
    <property type="match status" value="1"/>
</dbReference>
<dbReference type="Pfam" id="PF21989">
    <property type="entry name" value="RA_2"/>
    <property type="match status" value="1"/>
</dbReference>
<dbReference type="Gene3D" id="3.10.20.90">
    <property type="entry name" value="Phosphatidylinositol 3-kinase Catalytic Subunit, Chain A, domain 1"/>
    <property type="match status" value="1"/>
</dbReference>
<organism evidence="9 10">
    <name type="scientific">Conger conger</name>
    <name type="common">Conger eel</name>
    <name type="synonym">Muraena conger</name>
    <dbReference type="NCBI Taxonomy" id="82655"/>
    <lineage>
        <taxon>Eukaryota</taxon>
        <taxon>Metazoa</taxon>
        <taxon>Chordata</taxon>
        <taxon>Craniata</taxon>
        <taxon>Vertebrata</taxon>
        <taxon>Euteleostomi</taxon>
        <taxon>Actinopterygii</taxon>
        <taxon>Neopterygii</taxon>
        <taxon>Teleostei</taxon>
        <taxon>Anguilliformes</taxon>
        <taxon>Congridae</taxon>
        <taxon>Conger</taxon>
    </lineage>
</organism>
<feature type="domain" description="MyTH4" evidence="8">
    <location>
        <begin position="110"/>
        <end position="419"/>
    </location>
</feature>
<evidence type="ECO:0000256" key="3">
    <source>
        <dbReference type="ARBA" id="ARBA00022490"/>
    </source>
</evidence>
<dbReference type="InterPro" id="IPR014352">
    <property type="entry name" value="FERM/acyl-CoA-bd_prot_sf"/>
</dbReference>
<evidence type="ECO:0000256" key="6">
    <source>
        <dbReference type="SAM" id="MobiDB-lite"/>
    </source>
</evidence>
<gene>
    <name evidence="9" type="ORF">COCON_G00065070</name>
</gene>
<dbReference type="InterPro" id="IPR000857">
    <property type="entry name" value="MyTH4_dom"/>
</dbReference>
<keyword evidence="10" id="KW-1185">Reference proteome</keyword>
<accession>A0A9Q1I3U5</accession>
<sequence>ELAARERQKRLEEVLRQKREKLVQSDSITDQEMVDNIFGFLPSMVGGQEGQAPVGFEDLEGKRTVLEEVDLDDAPMMEELQEEEDYDDLDNFSFFKFASMYFQGSATPSHIRQRLRQPLLYHDDEADVMASLTVWWIILRFMGDIPEPKQKVVQGTSTGANESVQQNLGPRQSRRLSHLVGIDQKLLRNKKSRKVSTIPEEVVLNRKTSTIPEEGTKNRKLSSISELVWRRKPSTIAEEPSVNRKGSTMPEDVPRNRKLSSMSELVGRKRKPSTIPEEIQEEAEEDASTQPTVQTVNVDDEVLAGEGPTLDRPLTSLEKIHIIVGYGIVRRDLRDEIYCQICKQLVENKSRSSYVRGWILLSICFGIFPPTERFLKYLQNFIRSGPSGYAPYCAERLRRTAANGVRGEPPSWLELQATKTKRPMVVSVTLMDGRTISIPVDSATTSREISQFLAQKVKLKDTFGFSVYVAIYDKVWSLGSGREHVMDAISQCEQEVKRKGGQEQHAPWRLYFRKEIFTPWHDCGQDPIGSELIYRQVIRGLKFGEYKCEKEDDLVDLAIKHFYVQYGSDSGDENAKNVVQACINSSLLESKSEEKWMQMVSTAHLEGPYINSRKKTTDVKAEVVNYARNTW</sequence>
<dbReference type="PANTHER" id="PTHR22692:SF24">
    <property type="entry name" value="MYOSIN VIIB"/>
    <property type="match status" value="1"/>
</dbReference>
<evidence type="ECO:0000256" key="4">
    <source>
        <dbReference type="ARBA" id="ARBA00022737"/>
    </source>
</evidence>
<comment type="similarity">
    <text evidence="2">Belongs to the TRAFAC class myosin-kinesin ATPase superfamily. Myosin family.</text>
</comment>
<feature type="region of interest" description="Disordered" evidence="6">
    <location>
        <begin position="237"/>
        <end position="291"/>
    </location>
</feature>
<dbReference type="PROSITE" id="PS50057">
    <property type="entry name" value="FERM_3"/>
    <property type="match status" value="1"/>
</dbReference>
<evidence type="ECO:0000259" key="8">
    <source>
        <dbReference type="PROSITE" id="PS51016"/>
    </source>
</evidence>
<dbReference type="AlphaFoldDB" id="A0A9Q1I3U5"/>
<feature type="domain" description="FERM" evidence="7">
    <location>
        <begin position="424"/>
        <end position="631"/>
    </location>
</feature>
<dbReference type="Pfam" id="PF00784">
    <property type="entry name" value="MyTH4"/>
    <property type="match status" value="1"/>
</dbReference>
<dbReference type="OrthoDB" id="6108017at2759"/>
<dbReference type="SUPFAM" id="SSF54236">
    <property type="entry name" value="Ubiquitin-like"/>
    <property type="match status" value="1"/>
</dbReference>
<dbReference type="InterPro" id="IPR029071">
    <property type="entry name" value="Ubiquitin-like_domsf"/>
</dbReference>
<dbReference type="InterPro" id="IPR051567">
    <property type="entry name" value="Unconventional_Myosin_ATPase"/>
</dbReference>
<dbReference type="SMART" id="SM00139">
    <property type="entry name" value="MyTH4"/>
    <property type="match status" value="1"/>
</dbReference>
<dbReference type="InterPro" id="IPR038185">
    <property type="entry name" value="MyTH4_dom_sf"/>
</dbReference>
<comment type="caution">
    <text evidence="9">The sequence shown here is derived from an EMBL/GenBank/DDBJ whole genome shotgun (WGS) entry which is preliminary data.</text>
</comment>
<dbReference type="PANTHER" id="PTHR22692">
    <property type="entry name" value="MYOSIN VII, XV"/>
    <property type="match status" value="1"/>
</dbReference>
<dbReference type="GO" id="GO:0003779">
    <property type="term" value="F:actin binding"/>
    <property type="evidence" value="ECO:0007669"/>
    <property type="project" value="UniProtKB-KW"/>
</dbReference>
<feature type="compositionally biased region" description="Acidic residues" evidence="6">
    <location>
        <begin position="278"/>
        <end position="287"/>
    </location>
</feature>
<evidence type="ECO:0000256" key="2">
    <source>
        <dbReference type="ARBA" id="ARBA00008314"/>
    </source>
</evidence>
<dbReference type="SUPFAM" id="SSF47031">
    <property type="entry name" value="Second domain of FERM"/>
    <property type="match status" value="1"/>
</dbReference>
<protein>
    <submittedName>
        <fullName evidence="9">Uncharacterized protein</fullName>
    </submittedName>
</protein>
<name>A0A9Q1I3U5_CONCO</name>
<evidence type="ECO:0000256" key="5">
    <source>
        <dbReference type="ARBA" id="ARBA00023203"/>
    </source>
</evidence>
<evidence type="ECO:0000313" key="9">
    <source>
        <dbReference type="EMBL" id="KAJ8279441.1"/>
    </source>
</evidence>
<dbReference type="CDD" id="cd14473">
    <property type="entry name" value="FERM_B-lobe"/>
    <property type="match status" value="1"/>
</dbReference>
<keyword evidence="3" id="KW-0963">Cytoplasm</keyword>
<feature type="non-terminal residue" evidence="9">
    <location>
        <position position="1"/>
    </location>
</feature>
<dbReference type="GO" id="GO:0005737">
    <property type="term" value="C:cytoplasm"/>
    <property type="evidence" value="ECO:0007669"/>
    <property type="project" value="UniProtKB-SubCell"/>
</dbReference>
<dbReference type="PROSITE" id="PS51016">
    <property type="entry name" value="MYTH4"/>
    <property type="match status" value="1"/>
</dbReference>
<dbReference type="InterPro" id="IPR000299">
    <property type="entry name" value="FERM_domain"/>
</dbReference>
<dbReference type="GO" id="GO:0005856">
    <property type="term" value="C:cytoskeleton"/>
    <property type="evidence" value="ECO:0007669"/>
    <property type="project" value="InterPro"/>
</dbReference>
<feature type="non-terminal residue" evidence="9">
    <location>
        <position position="631"/>
    </location>
</feature>
<dbReference type="InterPro" id="IPR019749">
    <property type="entry name" value="Band_41_domain"/>
</dbReference>
<dbReference type="Gene3D" id="1.25.40.530">
    <property type="entry name" value="MyTH4 domain"/>
    <property type="match status" value="2"/>
</dbReference>
<dbReference type="Proteomes" id="UP001152803">
    <property type="component" value="Unassembled WGS sequence"/>
</dbReference>
<dbReference type="InterPro" id="IPR035963">
    <property type="entry name" value="FERM_2"/>
</dbReference>
<dbReference type="Gene3D" id="1.20.80.10">
    <property type="match status" value="1"/>
</dbReference>
<reference evidence="9" key="1">
    <citation type="journal article" date="2023" name="Science">
        <title>Genome structures resolve the early diversification of teleost fishes.</title>
        <authorList>
            <person name="Parey E."/>
            <person name="Louis A."/>
            <person name="Montfort J."/>
            <person name="Bouchez O."/>
            <person name="Roques C."/>
            <person name="Iampietro C."/>
            <person name="Lluch J."/>
            <person name="Castinel A."/>
            <person name="Donnadieu C."/>
            <person name="Desvignes T."/>
            <person name="Floi Bucao C."/>
            <person name="Jouanno E."/>
            <person name="Wen M."/>
            <person name="Mejri S."/>
            <person name="Dirks R."/>
            <person name="Jansen H."/>
            <person name="Henkel C."/>
            <person name="Chen W.J."/>
            <person name="Zahm M."/>
            <person name="Cabau C."/>
            <person name="Klopp C."/>
            <person name="Thompson A.W."/>
            <person name="Robinson-Rechavi M."/>
            <person name="Braasch I."/>
            <person name="Lecointre G."/>
            <person name="Bobe J."/>
            <person name="Postlethwait J.H."/>
            <person name="Berthelot C."/>
            <person name="Roest Crollius H."/>
            <person name="Guiguen Y."/>
        </authorList>
    </citation>
    <scope>NUCLEOTIDE SEQUENCE</scope>
    <source>
        <strain evidence="9">Concon-B</strain>
    </source>
</reference>